<proteinExistence type="predicted"/>
<evidence type="ECO:0000313" key="1">
    <source>
        <dbReference type="EMBL" id="QDT10323.1"/>
    </source>
</evidence>
<dbReference type="EMBL" id="CP036526">
    <property type="protein sequence ID" value="QDT10323.1"/>
    <property type="molecule type" value="Genomic_DNA"/>
</dbReference>
<dbReference type="Gene3D" id="2.120.10.30">
    <property type="entry name" value="TolB, C-terminal domain"/>
    <property type="match status" value="2"/>
</dbReference>
<gene>
    <name evidence="1" type="ORF">K239x_22790</name>
</gene>
<organism evidence="1 2">
    <name type="scientific">Stieleria marina</name>
    <dbReference type="NCBI Taxonomy" id="1930275"/>
    <lineage>
        <taxon>Bacteria</taxon>
        <taxon>Pseudomonadati</taxon>
        <taxon>Planctomycetota</taxon>
        <taxon>Planctomycetia</taxon>
        <taxon>Pirellulales</taxon>
        <taxon>Pirellulaceae</taxon>
        <taxon>Stieleria</taxon>
    </lineage>
</organism>
<keyword evidence="2" id="KW-1185">Reference proteome</keyword>
<accession>A0A517NT72</accession>
<dbReference type="InterPro" id="IPR011042">
    <property type="entry name" value="6-blade_b-propeller_TolB-like"/>
</dbReference>
<sequence length="333" mass="35775">MSNLILRTVTTRTMNKLCVIVIFSHASILGHVVALLLLAVLAAGSTVAIAQEAKAPAEQKADQKNDDAKPVVTYPRDVAVDGDSLLVVDLDLPGIWKIDGDKQTLYVKGTKFLRKPMNRPWCVVPHPEGGILVGDSATREVYAFPKASPDGKPLASDSGTPLTNGYIGIPMAIAVSLDGKTIYVGDAEKRAVFSLPIGGGKPELVARVNARGLSFDGEGYLWAVTPDAEAVYRIDTKNKKAEAIIKERPYQFPSGLTWAGDHGYVSDVYGKSIWKFTADGKTEKWYGGDGQDALGGPVGLAVTEDAVLVADPKKKQTLSIDRKSKKVTERMQP</sequence>
<dbReference type="SUPFAM" id="SSF63825">
    <property type="entry name" value="YWTD domain"/>
    <property type="match status" value="1"/>
</dbReference>
<reference evidence="1 2" key="1">
    <citation type="submission" date="2019-02" db="EMBL/GenBank/DDBJ databases">
        <title>Deep-cultivation of Planctomycetes and their phenomic and genomic characterization uncovers novel biology.</title>
        <authorList>
            <person name="Wiegand S."/>
            <person name="Jogler M."/>
            <person name="Boedeker C."/>
            <person name="Pinto D."/>
            <person name="Vollmers J."/>
            <person name="Rivas-Marin E."/>
            <person name="Kohn T."/>
            <person name="Peeters S.H."/>
            <person name="Heuer A."/>
            <person name="Rast P."/>
            <person name="Oberbeckmann S."/>
            <person name="Bunk B."/>
            <person name="Jeske O."/>
            <person name="Meyerdierks A."/>
            <person name="Storesund J.E."/>
            <person name="Kallscheuer N."/>
            <person name="Luecker S."/>
            <person name="Lage O.M."/>
            <person name="Pohl T."/>
            <person name="Merkel B.J."/>
            <person name="Hornburger P."/>
            <person name="Mueller R.-W."/>
            <person name="Bruemmer F."/>
            <person name="Labrenz M."/>
            <person name="Spormann A.M."/>
            <person name="Op den Camp H."/>
            <person name="Overmann J."/>
            <person name="Amann R."/>
            <person name="Jetten M.S.M."/>
            <person name="Mascher T."/>
            <person name="Medema M.H."/>
            <person name="Devos D.P."/>
            <person name="Kaster A.-K."/>
            <person name="Ovreas L."/>
            <person name="Rohde M."/>
            <person name="Galperin M.Y."/>
            <person name="Jogler C."/>
        </authorList>
    </citation>
    <scope>NUCLEOTIDE SEQUENCE [LARGE SCALE GENOMIC DNA]</scope>
    <source>
        <strain evidence="1 2">K23_9</strain>
    </source>
</reference>
<dbReference type="Proteomes" id="UP000319817">
    <property type="component" value="Chromosome"/>
</dbReference>
<name>A0A517NT72_9BACT</name>
<evidence type="ECO:0000313" key="2">
    <source>
        <dbReference type="Proteomes" id="UP000319817"/>
    </source>
</evidence>
<protein>
    <submittedName>
        <fullName evidence="1">NHL repeat protein</fullName>
    </submittedName>
</protein>
<dbReference type="AlphaFoldDB" id="A0A517NT72"/>